<dbReference type="RefSeq" id="WP_017366691.1">
    <property type="nucleotide sequence ID" value="NZ_CP157353.1"/>
</dbReference>
<gene>
    <name evidence="5" type="ORF">ABG082_02795</name>
</gene>
<proteinExistence type="predicted"/>
<keyword evidence="1" id="KW-0678">Repressor</keyword>
<dbReference type="PANTHER" id="PTHR43479">
    <property type="entry name" value="ACREF/ENVCD OPERON REPRESSOR-RELATED"/>
    <property type="match status" value="1"/>
</dbReference>
<evidence type="ECO:0000256" key="1">
    <source>
        <dbReference type="ARBA" id="ARBA00022491"/>
    </source>
</evidence>
<evidence type="ECO:0000256" key="2">
    <source>
        <dbReference type="ARBA" id="ARBA00023125"/>
    </source>
</evidence>
<dbReference type="InterPro" id="IPR001647">
    <property type="entry name" value="HTH_TetR"/>
</dbReference>
<evidence type="ECO:0000256" key="3">
    <source>
        <dbReference type="PROSITE-ProRule" id="PRU00335"/>
    </source>
</evidence>
<dbReference type="Gene3D" id="1.10.357.10">
    <property type="entry name" value="Tetracycline Repressor, domain 2"/>
    <property type="match status" value="1"/>
</dbReference>
<name>A0AAU7FMM3_9BACI</name>
<organism evidence="5">
    <name type="scientific">Bacillus sp. BS1807G30</name>
    <dbReference type="NCBI Taxonomy" id="3153756"/>
    <lineage>
        <taxon>Bacteria</taxon>
        <taxon>Bacillati</taxon>
        <taxon>Bacillota</taxon>
        <taxon>Bacilli</taxon>
        <taxon>Bacillales</taxon>
        <taxon>Bacillaceae</taxon>
        <taxon>Bacillus</taxon>
    </lineage>
</organism>
<feature type="domain" description="HTH tetR-type" evidence="4">
    <location>
        <begin position="7"/>
        <end position="67"/>
    </location>
</feature>
<dbReference type="Pfam" id="PF14278">
    <property type="entry name" value="TetR_C_8"/>
    <property type="match status" value="1"/>
</dbReference>
<dbReference type="InterPro" id="IPR039532">
    <property type="entry name" value="TetR_C_Firmicutes"/>
</dbReference>
<dbReference type="AlphaFoldDB" id="A0AAU7FMM3"/>
<dbReference type="PANTHER" id="PTHR43479:SF7">
    <property type="entry name" value="TETR-FAMILY TRANSCRIPTIONAL REGULATOR"/>
    <property type="match status" value="1"/>
</dbReference>
<dbReference type="PROSITE" id="PS50977">
    <property type="entry name" value="HTH_TETR_2"/>
    <property type="match status" value="1"/>
</dbReference>
<reference evidence="5" key="1">
    <citation type="submission" date="2024-05" db="EMBL/GenBank/DDBJ databases">
        <authorList>
            <person name="Liu Z."/>
        </authorList>
    </citation>
    <scope>NUCLEOTIDE SEQUENCE</scope>
    <source>
        <strain evidence="5">BS1807G30</strain>
    </source>
</reference>
<accession>A0AAU7FMM3</accession>
<evidence type="ECO:0000313" key="5">
    <source>
        <dbReference type="EMBL" id="XBM04713.1"/>
    </source>
</evidence>
<dbReference type="EMBL" id="CP157353">
    <property type="protein sequence ID" value="XBM04713.1"/>
    <property type="molecule type" value="Genomic_DNA"/>
</dbReference>
<dbReference type="SUPFAM" id="SSF46689">
    <property type="entry name" value="Homeodomain-like"/>
    <property type="match status" value="1"/>
</dbReference>
<sequence>MKDRRTIKTKKAIRESFLELLMEKDVQQITVSELSRRADLGRGTFYLHYQDVFDLHEQLEKELFDQLGGLYDESFPSQDPLDMLSFLNKTTEYLKEKQFMMTLFVKPNSPTTNQFKAFFKEKIMKEWQLDQRQITEREQIEASFVVSGAVGVLEEWIHEGMTIEAAKLAHILYELLMKVEQESQETN</sequence>
<keyword evidence="2 3" id="KW-0238">DNA-binding</keyword>
<dbReference type="InterPro" id="IPR009057">
    <property type="entry name" value="Homeodomain-like_sf"/>
</dbReference>
<protein>
    <submittedName>
        <fullName evidence="5">TetR/AcrR family transcriptional regulator</fullName>
    </submittedName>
</protein>
<evidence type="ECO:0000259" key="4">
    <source>
        <dbReference type="PROSITE" id="PS50977"/>
    </source>
</evidence>
<dbReference type="InterPro" id="IPR050624">
    <property type="entry name" value="HTH-type_Tx_Regulator"/>
</dbReference>
<feature type="DNA-binding region" description="H-T-H motif" evidence="3">
    <location>
        <begin position="30"/>
        <end position="49"/>
    </location>
</feature>
<dbReference type="GO" id="GO:0003677">
    <property type="term" value="F:DNA binding"/>
    <property type="evidence" value="ECO:0007669"/>
    <property type="project" value="UniProtKB-UniRule"/>
</dbReference>